<dbReference type="STRING" id="454286.A0A0J8TRW3"/>
<dbReference type="InterPro" id="IPR050700">
    <property type="entry name" value="YIM1/Zinc_Alcohol_DH_Fams"/>
</dbReference>
<feature type="compositionally biased region" description="Basic and acidic residues" evidence="1">
    <location>
        <begin position="28"/>
        <end position="38"/>
    </location>
</feature>
<feature type="region of interest" description="Disordered" evidence="1">
    <location>
        <begin position="1"/>
        <end position="51"/>
    </location>
</feature>
<evidence type="ECO:0000259" key="2">
    <source>
        <dbReference type="SMART" id="SM00829"/>
    </source>
</evidence>
<dbReference type="GO" id="GO:0016491">
    <property type="term" value="F:oxidoreductase activity"/>
    <property type="evidence" value="ECO:0007669"/>
    <property type="project" value="InterPro"/>
</dbReference>
<dbReference type="Gene3D" id="3.40.50.720">
    <property type="entry name" value="NAD(P)-binding Rossmann-like Domain"/>
    <property type="match status" value="1"/>
</dbReference>
<dbReference type="InterPro" id="IPR011032">
    <property type="entry name" value="GroES-like_sf"/>
</dbReference>
<dbReference type="SUPFAM" id="SSF50129">
    <property type="entry name" value="GroES-like"/>
    <property type="match status" value="1"/>
</dbReference>
<dbReference type="CDD" id="cd05289">
    <property type="entry name" value="MDR_like_2"/>
    <property type="match status" value="1"/>
</dbReference>
<dbReference type="Proteomes" id="UP000054559">
    <property type="component" value="Unassembled WGS sequence"/>
</dbReference>
<proteinExistence type="predicted"/>
<accession>A0A0J8TRW3</accession>
<feature type="domain" description="Enoyl reductase (ER)" evidence="2">
    <location>
        <begin position="113"/>
        <end position="429"/>
    </location>
</feature>
<feature type="compositionally biased region" description="Polar residues" evidence="1">
    <location>
        <begin position="17"/>
        <end position="27"/>
    </location>
</feature>
<protein>
    <submittedName>
        <fullName evidence="3">Alcohol dehydrogenase</fullName>
    </submittedName>
</protein>
<dbReference type="GO" id="GO:0005739">
    <property type="term" value="C:mitochondrion"/>
    <property type="evidence" value="ECO:0007669"/>
    <property type="project" value="TreeGrafter"/>
</dbReference>
<evidence type="ECO:0000313" key="4">
    <source>
        <dbReference type="Proteomes" id="UP000054559"/>
    </source>
</evidence>
<dbReference type="Pfam" id="PF08240">
    <property type="entry name" value="ADH_N"/>
    <property type="match status" value="1"/>
</dbReference>
<dbReference type="InterPro" id="IPR036291">
    <property type="entry name" value="NAD(P)-bd_dom_sf"/>
</dbReference>
<sequence>MSLPTGTDGSEYDLLTANPQTYRLSSSRTKEFKHRIGEDGTDPTDSTSRPLNQHEYKVVGVLPDLASTAESQYHSLKKPKTVLKLLLRTTLPTMAAPTSSIPATTRALFHNPQEDSLTRTTRPAPTPDLDADEHLIRVHTTAPCAGELTWWKFGIPKAPLLHVPGQDVAGTIVLAPPTSSFKPGDAVYARIPWSRPGAAQEYTILLGSEIALKPKNLDFVHAATVPMSALTAWQLVFDQAGFKGPDDEATRGKAVVVTAASGNVGLWCVQLARIAGFERIVGTYGGDADMEKLLREIGATDLVDYKQSSLAEWVSRDPEHRKVDLVVDCFGRGALADAWNAVKDGGQLLSVCEPPESRKPADCQAKDVTNRFFIMDAARGKDLARVTEFLENGKCRAFLDSVYEFNDFEAAFERVEGRHARGKTHHAMIMNLTF</sequence>
<dbReference type="InterPro" id="IPR020843">
    <property type="entry name" value="ER"/>
</dbReference>
<dbReference type="PANTHER" id="PTHR11695">
    <property type="entry name" value="ALCOHOL DEHYDROGENASE RELATED"/>
    <property type="match status" value="1"/>
</dbReference>
<reference evidence="4" key="1">
    <citation type="journal article" date="2010" name="Genome Res.">
        <title>Population genomic sequencing of Coccidioides fungi reveals recent hybridization and transposon control.</title>
        <authorList>
            <person name="Neafsey D.E."/>
            <person name="Barker B.M."/>
            <person name="Sharpton T.J."/>
            <person name="Stajich J.E."/>
            <person name="Park D.J."/>
            <person name="Whiston E."/>
            <person name="Hung C.-Y."/>
            <person name="McMahan C."/>
            <person name="White J."/>
            <person name="Sykes S."/>
            <person name="Heiman D."/>
            <person name="Young S."/>
            <person name="Zeng Q."/>
            <person name="Abouelleil A."/>
            <person name="Aftuck L."/>
            <person name="Bessette D."/>
            <person name="Brown A."/>
            <person name="FitzGerald M."/>
            <person name="Lui A."/>
            <person name="Macdonald J.P."/>
            <person name="Priest M."/>
            <person name="Orbach M.J."/>
            <person name="Galgiani J.N."/>
            <person name="Kirkland T.N."/>
            <person name="Cole G.T."/>
            <person name="Birren B.W."/>
            <person name="Henn M.R."/>
            <person name="Taylor J.W."/>
            <person name="Rounsley S.D."/>
        </authorList>
    </citation>
    <scope>NUCLEOTIDE SEQUENCE [LARGE SCALE GENOMIC DNA]</scope>
    <source>
        <strain evidence="4">RMSCC 3703</strain>
    </source>
</reference>
<dbReference type="Pfam" id="PF13602">
    <property type="entry name" value="ADH_zinc_N_2"/>
    <property type="match status" value="1"/>
</dbReference>
<dbReference type="SMART" id="SM00829">
    <property type="entry name" value="PKS_ER"/>
    <property type="match status" value="1"/>
</dbReference>
<dbReference type="Gene3D" id="3.90.180.10">
    <property type="entry name" value="Medium-chain alcohol dehydrogenases, catalytic domain"/>
    <property type="match status" value="1"/>
</dbReference>
<organism evidence="3 4">
    <name type="scientific">Coccidioides immitis RMSCC 3703</name>
    <dbReference type="NCBI Taxonomy" id="454286"/>
    <lineage>
        <taxon>Eukaryota</taxon>
        <taxon>Fungi</taxon>
        <taxon>Dikarya</taxon>
        <taxon>Ascomycota</taxon>
        <taxon>Pezizomycotina</taxon>
        <taxon>Eurotiomycetes</taxon>
        <taxon>Eurotiomycetidae</taxon>
        <taxon>Onygenales</taxon>
        <taxon>Onygenaceae</taxon>
        <taxon>Coccidioides</taxon>
    </lineage>
</organism>
<gene>
    <name evidence="3" type="ORF">CISG_01230</name>
</gene>
<evidence type="ECO:0000256" key="1">
    <source>
        <dbReference type="SAM" id="MobiDB-lite"/>
    </source>
</evidence>
<dbReference type="PANTHER" id="PTHR11695:SF647">
    <property type="entry name" value="ENOYL REDUCTASE (ER) DOMAIN-CONTAINING PROTEIN"/>
    <property type="match status" value="1"/>
</dbReference>
<dbReference type="OrthoDB" id="3509362at2759"/>
<name>A0A0J8TRW3_COCIT</name>
<dbReference type="AlphaFoldDB" id="A0A0J8TRW3"/>
<dbReference type="EMBL" id="DS268120">
    <property type="protein sequence ID" value="KMU76497.1"/>
    <property type="molecule type" value="Genomic_DNA"/>
</dbReference>
<evidence type="ECO:0000313" key="3">
    <source>
        <dbReference type="EMBL" id="KMU76497.1"/>
    </source>
</evidence>
<feature type="region of interest" description="Disordered" evidence="1">
    <location>
        <begin position="108"/>
        <end position="129"/>
    </location>
</feature>
<dbReference type="InterPro" id="IPR013154">
    <property type="entry name" value="ADH-like_N"/>
</dbReference>
<dbReference type="SUPFAM" id="SSF51735">
    <property type="entry name" value="NAD(P)-binding Rossmann-fold domains"/>
    <property type="match status" value="1"/>
</dbReference>